<keyword evidence="3" id="KW-0808">Transferase</keyword>
<sequence length="255" mass="28557">MAARLESAAQPGFHPDSYGFRPGRSDLDAVGRCRERCWSFDWVIDWDIAKFFDSPWDLIVAAVEVNTDQPSIVLYVKRWLAAPVQRPDGSADHRHRGTPQGSAVSTVLANLFLYYAFDVWMARSFPAVPFERYVDGAVVHCRSERQARMVAAATAQRMEQVGLELHPHKTRIVYCKDGRRSGSHEHTAFDFLGFTFRARGVRSKRGRVFTGFRPASAGPPSRGWVNRCGPGGCTGVPRSPSRTWRGRSIRSCRGG</sequence>
<name>A0ABV9SGY6_9ACTN</name>
<dbReference type="SUPFAM" id="SSF56672">
    <property type="entry name" value="DNA/RNA polymerases"/>
    <property type="match status" value="1"/>
</dbReference>
<dbReference type="PROSITE" id="PS50878">
    <property type="entry name" value="RT_POL"/>
    <property type="match status" value="1"/>
</dbReference>
<dbReference type="Proteomes" id="UP001595858">
    <property type="component" value="Unassembled WGS sequence"/>
</dbReference>
<organism evidence="3 4">
    <name type="scientific">Streptomonospora arabica</name>
    <dbReference type="NCBI Taxonomy" id="412417"/>
    <lineage>
        <taxon>Bacteria</taxon>
        <taxon>Bacillati</taxon>
        <taxon>Actinomycetota</taxon>
        <taxon>Actinomycetes</taxon>
        <taxon>Streptosporangiales</taxon>
        <taxon>Nocardiopsidaceae</taxon>
        <taxon>Streptomonospora</taxon>
    </lineage>
</organism>
<accession>A0ABV9SGY6</accession>
<gene>
    <name evidence="3" type="ORF">ACFPCZ_06935</name>
</gene>
<evidence type="ECO:0000313" key="4">
    <source>
        <dbReference type="Proteomes" id="UP001595858"/>
    </source>
</evidence>
<dbReference type="InterPro" id="IPR000477">
    <property type="entry name" value="RT_dom"/>
</dbReference>
<feature type="compositionally biased region" description="Basic residues" evidence="1">
    <location>
        <begin position="244"/>
        <end position="255"/>
    </location>
</feature>
<feature type="region of interest" description="Disordered" evidence="1">
    <location>
        <begin position="235"/>
        <end position="255"/>
    </location>
</feature>
<dbReference type="InterPro" id="IPR051083">
    <property type="entry name" value="GrpII_Intron_Splice-Mob/Def"/>
</dbReference>
<comment type="caution">
    <text evidence="3">The sequence shown here is derived from an EMBL/GenBank/DDBJ whole genome shotgun (WGS) entry which is preliminary data.</text>
</comment>
<dbReference type="InterPro" id="IPR043502">
    <property type="entry name" value="DNA/RNA_pol_sf"/>
</dbReference>
<keyword evidence="4" id="KW-1185">Reference proteome</keyword>
<proteinExistence type="predicted"/>
<evidence type="ECO:0000259" key="2">
    <source>
        <dbReference type="PROSITE" id="PS50878"/>
    </source>
</evidence>
<dbReference type="Pfam" id="PF00078">
    <property type="entry name" value="RVT_1"/>
    <property type="match status" value="1"/>
</dbReference>
<dbReference type="EMBL" id="JBHSIY010000006">
    <property type="protein sequence ID" value="MFC4866361.1"/>
    <property type="molecule type" value="Genomic_DNA"/>
</dbReference>
<dbReference type="PANTHER" id="PTHR34047:SF3">
    <property type="entry name" value="BLR2052 PROTEIN"/>
    <property type="match status" value="1"/>
</dbReference>
<keyword evidence="3" id="KW-0548">Nucleotidyltransferase</keyword>
<evidence type="ECO:0000313" key="3">
    <source>
        <dbReference type="EMBL" id="MFC4866361.1"/>
    </source>
</evidence>
<dbReference type="GO" id="GO:0003964">
    <property type="term" value="F:RNA-directed DNA polymerase activity"/>
    <property type="evidence" value="ECO:0007669"/>
    <property type="project" value="UniProtKB-KW"/>
</dbReference>
<feature type="domain" description="Reverse transcriptase" evidence="2">
    <location>
        <begin position="1"/>
        <end position="196"/>
    </location>
</feature>
<dbReference type="RefSeq" id="WP_344139981.1">
    <property type="nucleotide sequence ID" value="NZ_BAAAQI010000001.1"/>
</dbReference>
<dbReference type="CDD" id="cd01651">
    <property type="entry name" value="RT_G2_intron"/>
    <property type="match status" value="1"/>
</dbReference>
<protein>
    <submittedName>
        <fullName evidence="3">Reverse transcriptase domain-containing protein</fullName>
    </submittedName>
</protein>
<keyword evidence="3" id="KW-0695">RNA-directed DNA polymerase</keyword>
<evidence type="ECO:0000256" key="1">
    <source>
        <dbReference type="SAM" id="MobiDB-lite"/>
    </source>
</evidence>
<reference evidence="4" key="1">
    <citation type="journal article" date="2019" name="Int. J. Syst. Evol. Microbiol.">
        <title>The Global Catalogue of Microorganisms (GCM) 10K type strain sequencing project: providing services to taxonomists for standard genome sequencing and annotation.</title>
        <authorList>
            <consortium name="The Broad Institute Genomics Platform"/>
            <consortium name="The Broad Institute Genome Sequencing Center for Infectious Disease"/>
            <person name="Wu L."/>
            <person name="Ma J."/>
        </authorList>
    </citation>
    <scope>NUCLEOTIDE SEQUENCE [LARGE SCALE GENOMIC DNA]</scope>
    <source>
        <strain evidence="4">CGMCC 4.7304</strain>
    </source>
</reference>
<dbReference type="PANTHER" id="PTHR34047">
    <property type="entry name" value="NUCLEAR INTRON MATURASE 1, MITOCHONDRIAL-RELATED"/>
    <property type="match status" value="1"/>
</dbReference>